<proteinExistence type="predicted"/>
<evidence type="ECO:0000313" key="2">
    <source>
        <dbReference type="Proteomes" id="UP000886595"/>
    </source>
</evidence>
<gene>
    <name evidence="1" type="ORF">Bca52824_072971</name>
</gene>
<name>A0A8X7U4S2_BRACI</name>
<evidence type="ECO:0000313" key="1">
    <source>
        <dbReference type="EMBL" id="KAG2265892.1"/>
    </source>
</evidence>
<dbReference type="AlphaFoldDB" id="A0A8X7U4S2"/>
<dbReference type="EMBL" id="JAAMPC010000014">
    <property type="protein sequence ID" value="KAG2265892.1"/>
    <property type="molecule type" value="Genomic_DNA"/>
</dbReference>
<keyword evidence="2" id="KW-1185">Reference proteome</keyword>
<sequence>MNVAMTLLCVNSMLELLSKTKLCQGARRVLRLMKRRVGQVQVRDALKVLTLLMHRELDLNLTC</sequence>
<comment type="caution">
    <text evidence="1">The sequence shown here is derived from an EMBL/GenBank/DDBJ whole genome shotgun (WGS) entry which is preliminary data.</text>
</comment>
<organism evidence="1 2">
    <name type="scientific">Brassica carinata</name>
    <name type="common">Ethiopian mustard</name>
    <name type="synonym">Abyssinian cabbage</name>
    <dbReference type="NCBI Taxonomy" id="52824"/>
    <lineage>
        <taxon>Eukaryota</taxon>
        <taxon>Viridiplantae</taxon>
        <taxon>Streptophyta</taxon>
        <taxon>Embryophyta</taxon>
        <taxon>Tracheophyta</taxon>
        <taxon>Spermatophyta</taxon>
        <taxon>Magnoliopsida</taxon>
        <taxon>eudicotyledons</taxon>
        <taxon>Gunneridae</taxon>
        <taxon>Pentapetalae</taxon>
        <taxon>rosids</taxon>
        <taxon>malvids</taxon>
        <taxon>Brassicales</taxon>
        <taxon>Brassicaceae</taxon>
        <taxon>Brassiceae</taxon>
        <taxon>Brassica</taxon>
    </lineage>
</organism>
<dbReference type="Proteomes" id="UP000886595">
    <property type="component" value="Unassembled WGS sequence"/>
</dbReference>
<accession>A0A8X7U4S2</accession>
<reference evidence="1 2" key="1">
    <citation type="submission" date="2020-02" db="EMBL/GenBank/DDBJ databases">
        <authorList>
            <person name="Ma Q."/>
            <person name="Huang Y."/>
            <person name="Song X."/>
            <person name="Pei D."/>
        </authorList>
    </citation>
    <scope>NUCLEOTIDE SEQUENCE [LARGE SCALE GENOMIC DNA]</scope>
    <source>
        <strain evidence="1">Sxm20200214</strain>
        <tissue evidence="1">Leaf</tissue>
    </source>
</reference>
<protein>
    <submittedName>
        <fullName evidence="1">Uncharacterized protein</fullName>
    </submittedName>
</protein>